<dbReference type="SUPFAM" id="SSF50800">
    <property type="entry name" value="PK beta-barrel domain-like"/>
    <property type="match status" value="1"/>
</dbReference>
<dbReference type="SUPFAM" id="SSF50475">
    <property type="entry name" value="FMN-binding split barrel"/>
    <property type="match status" value="1"/>
</dbReference>
<evidence type="ECO:0000313" key="2">
    <source>
        <dbReference type="EMBL" id="TMW68410.1"/>
    </source>
</evidence>
<dbReference type="EMBL" id="SPLM01000002">
    <property type="protein sequence ID" value="TMW68410.1"/>
    <property type="molecule type" value="Genomic_DNA"/>
</dbReference>
<comment type="caution">
    <text evidence="2">The sequence shown here is derived from an EMBL/GenBank/DDBJ whole genome shotgun (WGS) entry which is preliminary data.</text>
</comment>
<keyword evidence="3" id="KW-1185">Reference proteome</keyword>
<dbReference type="InterPro" id="IPR007396">
    <property type="entry name" value="TR_PAI2-type"/>
</dbReference>
<dbReference type="InterPro" id="IPR005302">
    <property type="entry name" value="MoCF_Sase_C"/>
</dbReference>
<dbReference type="GO" id="GO:0003824">
    <property type="term" value="F:catalytic activity"/>
    <property type="evidence" value="ECO:0007669"/>
    <property type="project" value="InterPro"/>
</dbReference>
<dbReference type="Pfam" id="PF03476">
    <property type="entry name" value="MOSC_N"/>
    <property type="match status" value="1"/>
</dbReference>
<dbReference type="GO" id="GO:0030170">
    <property type="term" value="F:pyridoxal phosphate binding"/>
    <property type="evidence" value="ECO:0007669"/>
    <property type="project" value="InterPro"/>
</dbReference>
<gene>
    <name evidence="2" type="ORF">Poli38472_005878</name>
</gene>
<dbReference type="InterPro" id="IPR011037">
    <property type="entry name" value="Pyrv_Knase-like_insert_dom_sf"/>
</dbReference>
<evidence type="ECO:0000313" key="3">
    <source>
        <dbReference type="Proteomes" id="UP000794436"/>
    </source>
</evidence>
<proteinExistence type="predicted"/>
<dbReference type="PANTHER" id="PTHR35802:SF1">
    <property type="entry name" value="PROTEASE SYNTHASE AND SPORULATION PROTEIN PAI 2"/>
    <property type="match status" value="1"/>
</dbReference>
<dbReference type="Gene3D" id="2.30.110.10">
    <property type="entry name" value="Electron Transport, Fmn-binding Protein, Chain A"/>
    <property type="match status" value="1"/>
</dbReference>
<protein>
    <recommendedName>
        <fullName evidence="1">MOSC domain-containing protein</fullName>
    </recommendedName>
</protein>
<dbReference type="GO" id="GO:0030151">
    <property type="term" value="F:molybdenum ion binding"/>
    <property type="evidence" value="ECO:0007669"/>
    <property type="project" value="InterPro"/>
</dbReference>
<dbReference type="InterPro" id="IPR012349">
    <property type="entry name" value="Split_barrel_FMN-bd"/>
</dbReference>
<dbReference type="AlphaFoldDB" id="A0A8K1CRW6"/>
<feature type="domain" description="MOSC" evidence="1">
    <location>
        <begin position="509"/>
        <end position="658"/>
    </location>
</feature>
<dbReference type="Proteomes" id="UP000794436">
    <property type="component" value="Unassembled WGS sequence"/>
</dbReference>
<dbReference type="Pfam" id="PF03473">
    <property type="entry name" value="MOSC"/>
    <property type="match status" value="1"/>
</dbReference>
<dbReference type="InterPro" id="IPR005303">
    <property type="entry name" value="MOCOS_middle"/>
</dbReference>
<sequence>MYLRADHAEKSIPALRAFIKANPLGILITALDSDLHPFLQCSHIPWVLDIADETSDTELGRLRGHMARANPQAKALAEYAKAKAAAESTPTGLPVTLEKEVLVLFNSPVNHYVSATFHVETKAVTGKVVPTWNYAAVQAYGKMTVYYDMKSESSCEYLAQQIRDLTHVGETEIMGFDNPWKVDDAPAKYIEMITKAIIGVEIEITNLGGKWKMSQEATPGDRAGILEGFTNMGTERAEWMAKTIEERCAISDAKMADKTEKQGELSSMKTQQVALCGVTLALAVALHAVVRRSRLTRAISTTKTTKSDVKSVLQRDVEEEAAAEASAQLFAVGSEVNTVSMGPGKILKYDLDSKTLSVEVTDGGRTSVLKLKADAIKQMKIRDIYIYPIKSCRGIRVKHAHATAKGFRNDRTWMFCDTKGKFISMRRYPKMALIAPVLDDHENPTVITLTAKGMPDLRVPILHEGKGPEKTVTVWKSDLIAIDQGDAAANWINKFLDDVRGDQEFRFVRVKESFRRPTNPKYAPDHETAFADAYPYLLVVHASVDSVNEHLKDKIEIERFRANLVVTGAPPFADEAWNCLTIGGLRFRNVKPCDRCAVPCVDPHTGQTSSEPRKSMVSYRNGETLGFRDGTRQTYYFGSNLVAEELGQVSVGAPVRVLTMKKAVYA</sequence>
<dbReference type="OrthoDB" id="17255at2759"/>
<evidence type="ECO:0000259" key="1">
    <source>
        <dbReference type="PROSITE" id="PS51340"/>
    </source>
</evidence>
<dbReference type="PANTHER" id="PTHR35802">
    <property type="entry name" value="PROTEASE SYNTHASE AND SPORULATION PROTEIN PAI 2"/>
    <property type="match status" value="1"/>
</dbReference>
<accession>A0A8K1CRW6</accession>
<organism evidence="2 3">
    <name type="scientific">Pythium oligandrum</name>
    <name type="common">Mycoparasitic fungus</name>
    <dbReference type="NCBI Taxonomy" id="41045"/>
    <lineage>
        <taxon>Eukaryota</taxon>
        <taxon>Sar</taxon>
        <taxon>Stramenopiles</taxon>
        <taxon>Oomycota</taxon>
        <taxon>Peronosporomycetes</taxon>
        <taxon>Pythiales</taxon>
        <taxon>Pythiaceae</taxon>
        <taxon>Pythium</taxon>
    </lineage>
</organism>
<dbReference type="PROSITE" id="PS51340">
    <property type="entry name" value="MOSC"/>
    <property type="match status" value="1"/>
</dbReference>
<reference evidence="2" key="1">
    <citation type="submission" date="2019-03" db="EMBL/GenBank/DDBJ databases">
        <title>Long read genome sequence of the mycoparasitic Pythium oligandrum ATCC 38472 isolated from sugarbeet rhizosphere.</title>
        <authorList>
            <person name="Gaulin E."/>
        </authorList>
    </citation>
    <scope>NUCLEOTIDE SEQUENCE</scope>
    <source>
        <strain evidence="2">ATCC 38472_TT</strain>
    </source>
</reference>
<name>A0A8K1CRW6_PYTOL</name>
<dbReference type="SUPFAM" id="SSF141673">
    <property type="entry name" value="MOSC N-terminal domain-like"/>
    <property type="match status" value="1"/>
</dbReference>
<dbReference type="Pfam" id="PF04299">
    <property type="entry name" value="FMN_bind_2"/>
    <property type="match status" value="1"/>
</dbReference>